<dbReference type="RefSeq" id="WP_120059504.1">
    <property type="nucleotide sequence ID" value="NZ_QYRP01000002.1"/>
</dbReference>
<proteinExistence type="predicted"/>
<dbReference type="PANTHER" id="PTHR42923">
    <property type="entry name" value="PROTOPORPHYRINOGEN OXIDASE"/>
    <property type="match status" value="1"/>
</dbReference>
<evidence type="ECO:0000259" key="1">
    <source>
        <dbReference type="Pfam" id="PF01593"/>
    </source>
</evidence>
<protein>
    <submittedName>
        <fullName evidence="2">FAD-dependent oxidoreductase</fullName>
    </submittedName>
</protein>
<sequence length="666" mass="73975">MHSSSPARETPRRVAVVGSGVSGLTAAHVIAKTSTVTLFEADDRLGGHADTHRVSTPDGRELAIDTGFIVHNERTYPTLLRLFRELGVQTQPSEMSMSVRDDASGLEYAGALGARGLFPTRANLGRAAYLRMLVEIPRFHRAARRLLASTDNGDETLAAFLERHDFSAYFRRHFMEPMVAAVWSCDPETALSYPARYLFTFLQHHGMLAIWGSPSWRTVTGGSHAYVDRVAARLTDVRTGTKVTSLREVPGGVELTDGNGRTELFDAVVVATHPHQALAMLAEPTATQAEVLRAIEYSPNTAQLHTDTSLLPRAERARASWNFRRRTQGNGRVTVTYDLTRLQRLHTDTAYLVTLGGTDLVDPATVIATREYEHPLYTPESVAAQRRLPECDSDRMVFAGAWHGWGFHEDGALSGFHAAQQLGFTWEGPPPLPRGGRVYETTIRHTRTATRTRRFSYRSRTWLVDLDDLPAPRAHREFRAADHLGDPSRSIRENVVDFLARRDITVDGTVLMLAHPRAFGHCFNPITVFWCHRSSGGLACVLIEVHNTYGDRHAYVVHPDEHGQAAVPKAMHVSPFHDVTGDYRISVPMPGDHVAVGISLQPHRFAASLTGTALPSGRRAALATTLRTPWPALLGRLRIQWQGLLLWLGRVPRHPRPHHDPQDGIR</sequence>
<dbReference type="Pfam" id="PF01593">
    <property type="entry name" value="Amino_oxidase"/>
    <property type="match status" value="1"/>
</dbReference>
<dbReference type="InterPro" id="IPR036188">
    <property type="entry name" value="FAD/NAD-bd_sf"/>
</dbReference>
<dbReference type="Gene3D" id="1.10.405.20">
    <property type="match status" value="1"/>
</dbReference>
<dbReference type="Pfam" id="PF07103">
    <property type="entry name" value="DUF1365"/>
    <property type="match status" value="1"/>
</dbReference>
<organism evidence="2 3">
    <name type="scientific">Nocardioides cavernaquae</name>
    <dbReference type="NCBI Taxonomy" id="2321396"/>
    <lineage>
        <taxon>Bacteria</taxon>
        <taxon>Bacillati</taxon>
        <taxon>Actinomycetota</taxon>
        <taxon>Actinomycetes</taxon>
        <taxon>Propionibacteriales</taxon>
        <taxon>Nocardioidaceae</taxon>
        <taxon>Nocardioides</taxon>
    </lineage>
</organism>
<gene>
    <name evidence="2" type="ORF">D4739_04805</name>
</gene>
<evidence type="ECO:0000313" key="3">
    <source>
        <dbReference type="Proteomes" id="UP000276542"/>
    </source>
</evidence>
<dbReference type="AlphaFoldDB" id="A0A3A5HC32"/>
<dbReference type="InterPro" id="IPR002937">
    <property type="entry name" value="Amino_oxidase"/>
</dbReference>
<dbReference type="Gene3D" id="3.50.50.60">
    <property type="entry name" value="FAD/NAD(P)-binding domain"/>
    <property type="match status" value="1"/>
</dbReference>
<dbReference type="GO" id="GO:0016491">
    <property type="term" value="F:oxidoreductase activity"/>
    <property type="evidence" value="ECO:0007669"/>
    <property type="project" value="InterPro"/>
</dbReference>
<feature type="domain" description="Amine oxidase" evidence="1">
    <location>
        <begin position="21"/>
        <end position="422"/>
    </location>
</feature>
<dbReference type="Proteomes" id="UP000276542">
    <property type="component" value="Unassembled WGS sequence"/>
</dbReference>
<keyword evidence="3" id="KW-1185">Reference proteome</keyword>
<accession>A0A3A5HC32</accession>
<comment type="caution">
    <text evidence="2">The sequence shown here is derived from an EMBL/GenBank/DDBJ whole genome shotgun (WGS) entry which is preliminary data.</text>
</comment>
<dbReference type="EMBL" id="QYRP01000002">
    <property type="protein sequence ID" value="RJS45604.1"/>
    <property type="molecule type" value="Genomic_DNA"/>
</dbReference>
<dbReference type="InterPro" id="IPR050464">
    <property type="entry name" value="Zeta_carotene_desat/Oxidored"/>
</dbReference>
<reference evidence="3" key="1">
    <citation type="submission" date="2018-09" db="EMBL/GenBank/DDBJ databases">
        <authorList>
            <person name="Zhu H."/>
        </authorList>
    </citation>
    <scope>NUCLEOTIDE SEQUENCE [LARGE SCALE GENOMIC DNA]</scope>
    <source>
        <strain evidence="3">K1W22B-1</strain>
    </source>
</reference>
<dbReference type="PANTHER" id="PTHR42923:SF17">
    <property type="entry name" value="AMINE OXIDASE DOMAIN-CONTAINING PROTEIN"/>
    <property type="match status" value="1"/>
</dbReference>
<dbReference type="InterPro" id="IPR010775">
    <property type="entry name" value="DUF1365"/>
</dbReference>
<dbReference type="Gene3D" id="3.30.70.1990">
    <property type="match status" value="1"/>
</dbReference>
<dbReference type="OrthoDB" id="20837at2"/>
<dbReference type="SUPFAM" id="SSF51905">
    <property type="entry name" value="FAD/NAD(P)-binding domain"/>
    <property type="match status" value="1"/>
</dbReference>
<name>A0A3A5HC32_9ACTN</name>
<evidence type="ECO:0000313" key="2">
    <source>
        <dbReference type="EMBL" id="RJS45604.1"/>
    </source>
</evidence>